<name>A0A7X2HAA3_9BACL</name>
<feature type="binding site" evidence="7">
    <location>
        <position position="229"/>
    </location>
    <ligand>
        <name>substrate</name>
    </ligand>
</feature>
<dbReference type="Proteomes" id="UP000463051">
    <property type="component" value="Unassembled WGS sequence"/>
</dbReference>
<evidence type="ECO:0000256" key="5">
    <source>
        <dbReference type="ARBA" id="ARBA00023002"/>
    </source>
</evidence>
<dbReference type="PANTHER" id="PTHR23429:SF0">
    <property type="entry name" value="GLUCOSE-6-PHOSPHATE 1-DEHYDROGENASE"/>
    <property type="match status" value="1"/>
</dbReference>
<evidence type="ECO:0000256" key="7">
    <source>
        <dbReference type="HAMAP-Rule" id="MF_00966"/>
    </source>
</evidence>
<dbReference type="SUPFAM" id="SSF51735">
    <property type="entry name" value="NAD(P)-binding Rossmann-fold domains"/>
    <property type="match status" value="1"/>
</dbReference>
<reference evidence="10 11" key="1">
    <citation type="submission" date="2019-11" db="EMBL/GenBank/DDBJ databases">
        <title>Paenibacillus monticola sp. nov., a novel PGPR strain isolated from mountain sample in China.</title>
        <authorList>
            <person name="Zhao Q."/>
            <person name="Li H.-P."/>
            <person name="Zhang J.-L."/>
        </authorList>
    </citation>
    <scope>NUCLEOTIDE SEQUENCE [LARGE SCALE GENOMIC DNA]</scope>
    <source>
        <strain evidence="10 11">LC-T2</strain>
    </source>
</reference>
<dbReference type="EC" id="1.1.1.49" evidence="7"/>
<keyword evidence="5 7" id="KW-0560">Oxidoreductase</keyword>
<feature type="domain" description="Glucose-6-phosphate dehydrogenase NAD-binding" evidence="8">
    <location>
        <begin position="19"/>
        <end position="200"/>
    </location>
</feature>
<dbReference type="Pfam" id="PF00479">
    <property type="entry name" value="G6PD_N"/>
    <property type="match status" value="1"/>
</dbReference>
<feature type="domain" description="Glucose-6-phosphate dehydrogenase C-terminal" evidence="9">
    <location>
        <begin position="203"/>
        <end position="500"/>
    </location>
</feature>
<evidence type="ECO:0000256" key="3">
    <source>
        <dbReference type="ARBA" id="ARBA00022526"/>
    </source>
</evidence>
<feature type="binding site" evidence="7">
    <location>
        <begin position="98"/>
        <end position="99"/>
    </location>
    <ligand>
        <name>NADP(+)</name>
        <dbReference type="ChEBI" id="CHEBI:58349"/>
    </ligand>
</feature>
<protein>
    <recommendedName>
        <fullName evidence="7">Glucose-6-phosphate 1-dehydrogenase</fullName>
        <shortName evidence="7">G6PD</shortName>
        <ecNumber evidence="7">1.1.1.49</ecNumber>
    </recommendedName>
</protein>
<dbReference type="PROSITE" id="PS00069">
    <property type="entry name" value="G6P_DEHYDROGENASE"/>
    <property type="match status" value="1"/>
</dbReference>
<dbReference type="GO" id="GO:0004345">
    <property type="term" value="F:glucose-6-phosphate dehydrogenase activity"/>
    <property type="evidence" value="ECO:0007669"/>
    <property type="project" value="UniProtKB-UniRule"/>
</dbReference>
<evidence type="ECO:0000256" key="4">
    <source>
        <dbReference type="ARBA" id="ARBA00022857"/>
    </source>
</evidence>
<evidence type="ECO:0000256" key="6">
    <source>
        <dbReference type="ARBA" id="ARBA00023277"/>
    </source>
</evidence>
<feature type="binding site" evidence="7">
    <location>
        <position position="248"/>
    </location>
    <ligand>
        <name>substrate</name>
    </ligand>
</feature>
<feature type="binding site" evidence="7">
    <location>
        <position position="359"/>
    </location>
    <ligand>
        <name>substrate</name>
    </ligand>
</feature>
<gene>
    <name evidence="7" type="primary">zwf</name>
    <name evidence="10" type="ORF">GJB61_26120</name>
</gene>
<comment type="caution">
    <text evidence="10">The sequence shown here is derived from an EMBL/GenBank/DDBJ whole genome shotgun (WGS) entry which is preliminary data.</text>
</comment>
<dbReference type="AlphaFoldDB" id="A0A7X2HAA3"/>
<comment type="catalytic activity">
    <reaction evidence="7">
        <text>D-glucose 6-phosphate + NADP(+) = 6-phospho-D-glucono-1,5-lactone + NADPH + H(+)</text>
        <dbReference type="Rhea" id="RHEA:15841"/>
        <dbReference type="ChEBI" id="CHEBI:15378"/>
        <dbReference type="ChEBI" id="CHEBI:57783"/>
        <dbReference type="ChEBI" id="CHEBI:57955"/>
        <dbReference type="ChEBI" id="CHEBI:58349"/>
        <dbReference type="ChEBI" id="CHEBI:61548"/>
        <dbReference type="EC" id="1.1.1.49"/>
    </reaction>
</comment>
<dbReference type="RefSeq" id="WP_154121951.1">
    <property type="nucleotide sequence ID" value="NZ_WJXB01000014.1"/>
</dbReference>
<proteinExistence type="inferred from homology"/>
<dbReference type="Pfam" id="PF02781">
    <property type="entry name" value="G6PD_C"/>
    <property type="match status" value="1"/>
</dbReference>
<evidence type="ECO:0000313" key="10">
    <source>
        <dbReference type="EMBL" id="MRN56441.1"/>
    </source>
</evidence>
<accession>A0A7X2HAA3</accession>
<feature type="binding site" evidence="7">
    <location>
        <position position="354"/>
    </location>
    <ligand>
        <name>substrate</name>
    </ligand>
</feature>
<dbReference type="InterPro" id="IPR036291">
    <property type="entry name" value="NAD(P)-bd_dom_sf"/>
</dbReference>
<evidence type="ECO:0000259" key="9">
    <source>
        <dbReference type="Pfam" id="PF02781"/>
    </source>
</evidence>
<feature type="binding site" evidence="7">
    <location>
        <position position="191"/>
    </location>
    <ligand>
        <name>substrate</name>
    </ligand>
</feature>
<dbReference type="GO" id="GO:0006006">
    <property type="term" value="P:glucose metabolic process"/>
    <property type="evidence" value="ECO:0007669"/>
    <property type="project" value="UniProtKB-KW"/>
</dbReference>
<dbReference type="PANTHER" id="PTHR23429">
    <property type="entry name" value="GLUCOSE-6-PHOSPHATE 1-DEHYDROGENASE G6PD"/>
    <property type="match status" value="1"/>
</dbReference>
<comment type="similarity">
    <text evidence="2 7">Belongs to the glucose-6-phosphate dehydrogenase family.</text>
</comment>
<keyword evidence="3 7" id="KW-0313">Glucose metabolism</keyword>
<dbReference type="EMBL" id="WJXB01000014">
    <property type="protein sequence ID" value="MRN56441.1"/>
    <property type="molecule type" value="Genomic_DNA"/>
</dbReference>
<dbReference type="PRINTS" id="PR00079">
    <property type="entry name" value="G6PDHDRGNASE"/>
</dbReference>
<dbReference type="InterPro" id="IPR019796">
    <property type="entry name" value="G6P_DH_AS"/>
</dbReference>
<feature type="binding site" evidence="7">
    <location>
        <position position="195"/>
    </location>
    <ligand>
        <name>substrate</name>
    </ligand>
</feature>
<feature type="binding site" evidence="7">
    <location>
        <begin position="21"/>
        <end position="28"/>
    </location>
    <ligand>
        <name>NADP(+)</name>
        <dbReference type="ChEBI" id="CHEBI:58349"/>
    </ligand>
</feature>
<comment type="function">
    <text evidence="7">Catalyzes the oxidation of glucose 6-phosphate to 6-phosphogluconolactone.</text>
</comment>
<dbReference type="GO" id="GO:0050661">
    <property type="term" value="F:NADP binding"/>
    <property type="evidence" value="ECO:0007669"/>
    <property type="project" value="UniProtKB-UniRule"/>
</dbReference>
<organism evidence="10 11">
    <name type="scientific">Paenibacillus monticola</name>
    <dbReference type="NCBI Taxonomy" id="2666075"/>
    <lineage>
        <taxon>Bacteria</taxon>
        <taxon>Bacillati</taxon>
        <taxon>Bacillota</taxon>
        <taxon>Bacilli</taxon>
        <taxon>Bacillales</taxon>
        <taxon>Paenibacillaceae</taxon>
        <taxon>Paenibacillus</taxon>
    </lineage>
</organism>
<feature type="binding site" evidence="7">
    <location>
        <position position="55"/>
    </location>
    <ligand>
        <name>NADP(+)</name>
        <dbReference type="ChEBI" id="CHEBI:58349"/>
    </ligand>
</feature>
<evidence type="ECO:0000256" key="1">
    <source>
        <dbReference type="ARBA" id="ARBA00004937"/>
    </source>
</evidence>
<sequence length="516" mass="59203">MAENQTLDTLHTPGAVFFIFGATGDLARRKLFPAIYSLYREGKLTHDFAVIGVARRPRTQEEFRIDVKESILEFCRYQAGDESEWNEFVQHFEYKSLDINNIDGFRELRAQTEALEEKFHIPGNRMFYLALAPELFGSVSFNLKAGGMLDSKGWKRLVIEKPFGYNLESAETLNGQIREVFKEEEVYRIDHYLGKEMVQNIEVIRFANAFFEPLWNNKHIANIQITLGETVGVEERGGYYDHAGALRDMGQNHILQLLTMIAMEPPSRLLAEDIRDEKVKVLRSLRPYASPDEVRSHVVRGQYTQGLHKGKTLPAYRQEEKVDPESNTETYFAARVFVDNFRWAGIPFYIRTGKRLPVKTTEVVVEFKGMPTNVYLGQKHKLEPNLLVIRVNPMEGIYVKINAKKPGSESEIQPLAMDFCQSCMVGINSPEAYERLLHDAARGDSTYFTRWDEVSSAWSFVDRIAKAWKEESSDLASYPAGSWGPVEADQMLAEDGFHWWPVNGQEEDNVVWQVNS</sequence>
<feature type="binding site" evidence="7">
    <location>
        <position position="161"/>
    </location>
    <ligand>
        <name>NADP(+)</name>
        <dbReference type="ChEBI" id="CHEBI:58349"/>
    </ligand>
</feature>
<evidence type="ECO:0000259" key="8">
    <source>
        <dbReference type="Pfam" id="PF00479"/>
    </source>
</evidence>
<evidence type="ECO:0000313" key="11">
    <source>
        <dbReference type="Proteomes" id="UP000463051"/>
    </source>
</evidence>
<dbReference type="InterPro" id="IPR022675">
    <property type="entry name" value="G6P_DH_C"/>
</dbReference>
<evidence type="ECO:0000256" key="2">
    <source>
        <dbReference type="ARBA" id="ARBA00009975"/>
    </source>
</evidence>
<dbReference type="HAMAP" id="MF_00966">
    <property type="entry name" value="G6PD"/>
    <property type="match status" value="1"/>
</dbReference>
<dbReference type="UniPathway" id="UPA00115">
    <property type="reaction ID" value="UER00408"/>
</dbReference>
<dbReference type="Gene3D" id="3.30.360.10">
    <property type="entry name" value="Dihydrodipicolinate Reductase, domain 2"/>
    <property type="match status" value="1"/>
</dbReference>
<keyword evidence="11" id="KW-1185">Reference proteome</keyword>
<keyword evidence="4 7" id="KW-0521">NADP</keyword>
<comment type="pathway">
    <text evidence="1 7">Carbohydrate degradation; pentose phosphate pathway; D-ribulose 5-phosphate from D-glucose 6-phosphate (oxidative stage): step 1/3.</text>
</comment>
<feature type="active site" description="Proton acceptor" evidence="7">
    <location>
        <position position="253"/>
    </location>
</feature>
<dbReference type="SUPFAM" id="SSF55347">
    <property type="entry name" value="Glyceraldehyde-3-phosphate dehydrogenase-like, C-terminal domain"/>
    <property type="match status" value="1"/>
</dbReference>
<dbReference type="NCBIfam" id="TIGR00871">
    <property type="entry name" value="zwf"/>
    <property type="match status" value="1"/>
</dbReference>
<dbReference type="Gene3D" id="3.40.50.720">
    <property type="entry name" value="NAD(P)-binding Rossmann-like Domain"/>
    <property type="match status" value="1"/>
</dbReference>
<dbReference type="GO" id="GO:0005829">
    <property type="term" value="C:cytosol"/>
    <property type="evidence" value="ECO:0007669"/>
    <property type="project" value="TreeGrafter"/>
</dbReference>
<dbReference type="GO" id="GO:0009051">
    <property type="term" value="P:pentose-phosphate shunt, oxidative branch"/>
    <property type="evidence" value="ECO:0007669"/>
    <property type="project" value="TreeGrafter"/>
</dbReference>
<keyword evidence="6 7" id="KW-0119">Carbohydrate metabolism</keyword>
<dbReference type="InterPro" id="IPR022674">
    <property type="entry name" value="G6P_DH_NAD-bd"/>
</dbReference>
<dbReference type="InterPro" id="IPR001282">
    <property type="entry name" value="G6P_DH"/>
</dbReference>
<dbReference type="PIRSF" id="PIRSF000110">
    <property type="entry name" value="G6PD"/>
    <property type="match status" value="1"/>
</dbReference>